<comment type="caution">
    <text evidence="4">The sequence shown here is derived from an EMBL/GenBank/DDBJ whole genome shotgun (WGS) entry which is preliminary data.</text>
</comment>
<dbReference type="EMBL" id="QZCH01000001">
    <property type="protein sequence ID" value="RJG51468.1"/>
    <property type="molecule type" value="Genomic_DNA"/>
</dbReference>
<sequence>MLFYVGCYNTPESSAIVLGQITVSTQGYQLQLIPNDKEPQSQATIDNASFLWVDASNQRLFAVSELEQYQGHASGLLASFDITQPHQPTLINQQLSQGIAPCHLLHWQQRLISCNYGGSIINLVADENGQLLNEGSQRLQHEGKSVNPERQTQSHPHSLTLHPQLHLAYCADLGTDTITTYRLDEQGQLEQLHVTHIAPGSGPRHVAVAPNGATLYAANELNNRIDVFAVEAQGQLRLVQSIAATSPLAEDIDVSYPAEISLSKDGKYAYCSNRGQDSISCFAVAKDGHLSLVSVTPTGGKFPRHFSLSPCQEYVLVANQLSDNLVLFGRDTQTGALSEPLDTISLTGPVCVAFYDHK</sequence>
<organism evidence="4 5">
    <name type="scientific">Motilimonas pumila</name>
    <dbReference type="NCBI Taxonomy" id="2303987"/>
    <lineage>
        <taxon>Bacteria</taxon>
        <taxon>Pseudomonadati</taxon>
        <taxon>Pseudomonadota</taxon>
        <taxon>Gammaproteobacteria</taxon>
        <taxon>Alteromonadales</taxon>
        <taxon>Alteromonadales genera incertae sedis</taxon>
        <taxon>Motilimonas</taxon>
    </lineage>
</organism>
<dbReference type="RefSeq" id="WP_119908992.1">
    <property type="nucleotide sequence ID" value="NZ_QZCH01000001.1"/>
</dbReference>
<proteinExistence type="inferred from homology"/>
<evidence type="ECO:0000256" key="2">
    <source>
        <dbReference type="ARBA" id="ARBA00022526"/>
    </source>
</evidence>
<accession>A0A418YKG3</accession>
<reference evidence="4 5" key="2">
    <citation type="submission" date="2019-01" db="EMBL/GenBank/DDBJ databases">
        <title>Motilimonas pumilus sp. nov., isolated from the gut of sea cucumber (Apostichopus japonicus).</title>
        <authorList>
            <person name="Wang F.-Q."/>
            <person name="Ren L.-H."/>
            <person name="Lin Y.-W."/>
            <person name="Sun G.-H."/>
            <person name="Du Z.-J."/>
            <person name="Zhao J.-X."/>
            <person name="Liu X.-J."/>
            <person name="Liu L.-J."/>
        </authorList>
    </citation>
    <scope>NUCLEOTIDE SEQUENCE [LARGE SCALE GENOMIC DNA]</scope>
    <source>
        <strain evidence="4 5">PLHSC7-2</strain>
    </source>
</reference>
<reference evidence="4 5" key="1">
    <citation type="submission" date="2018-09" db="EMBL/GenBank/DDBJ databases">
        <authorList>
            <person name="Wang F."/>
        </authorList>
    </citation>
    <scope>NUCLEOTIDE SEQUENCE [LARGE SCALE GENOMIC DNA]</scope>
    <source>
        <strain evidence="4 5">PLHSC7-2</strain>
    </source>
</reference>
<keyword evidence="5" id="KW-1185">Reference proteome</keyword>
<dbReference type="AlphaFoldDB" id="A0A418YKG3"/>
<dbReference type="GO" id="GO:0006006">
    <property type="term" value="P:glucose metabolic process"/>
    <property type="evidence" value="ECO:0007669"/>
    <property type="project" value="UniProtKB-KW"/>
</dbReference>
<evidence type="ECO:0000256" key="1">
    <source>
        <dbReference type="ARBA" id="ARBA00005564"/>
    </source>
</evidence>
<feature type="region of interest" description="Disordered" evidence="3">
    <location>
        <begin position="138"/>
        <end position="158"/>
    </location>
</feature>
<dbReference type="GO" id="GO:0017057">
    <property type="term" value="F:6-phosphogluconolactonase activity"/>
    <property type="evidence" value="ECO:0007669"/>
    <property type="project" value="TreeGrafter"/>
</dbReference>
<dbReference type="Proteomes" id="UP000283255">
    <property type="component" value="Unassembled WGS sequence"/>
</dbReference>
<keyword evidence="2" id="KW-0119">Carbohydrate metabolism</keyword>
<dbReference type="SUPFAM" id="SSF51004">
    <property type="entry name" value="C-terminal (heme d1) domain of cytochrome cd1-nitrite reductase"/>
    <property type="match status" value="1"/>
</dbReference>
<dbReference type="PANTHER" id="PTHR30344:SF1">
    <property type="entry name" value="6-PHOSPHOGLUCONOLACTONASE"/>
    <property type="match status" value="1"/>
</dbReference>
<dbReference type="Pfam" id="PF10282">
    <property type="entry name" value="Lactonase"/>
    <property type="match status" value="1"/>
</dbReference>
<dbReference type="InterPro" id="IPR015943">
    <property type="entry name" value="WD40/YVTN_repeat-like_dom_sf"/>
</dbReference>
<evidence type="ECO:0000256" key="3">
    <source>
        <dbReference type="SAM" id="MobiDB-lite"/>
    </source>
</evidence>
<keyword evidence="2" id="KW-0313">Glucose metabolism</keyword>
<dbReference type="InterPro" id="IPR011048">
    <property type="entry name" value="Haem_d1_sf"/>
</dbReference>
<dbReference type="InterPro" id="IPR019405">
    <property type="entry name" value="Lactonase_7-beta_prop"/>
</dbReference>
<dbReference type="Gene3D" id="2.130.10.10">
    <property type="entry name" value="YVTN repeat-like/Quinoprotein amine dehydrogenase"/>
    <property type="match status" value="1"/>
</dbReference>
<evidence type="ECO:0000313" key="5">
    <source>
        <dbReference type="Proteomes" id="UP000283255"/>
    </source>
</evidence>
<protein>
    <submittedName>
        <fullName evidence="4">Lactonase family protein</fullName>
    </submittedName>
</protein>
<gene>
    <name evidence="4" type="ORF">D1Z90_01680</name>
</gene>
<comment type="similarity">
    <text evidence="1">Belongs to the cycloisomerase 2 family.</text>
</comment>
<dbReference type="PANTHER" id="PTHR30344">
    <property type="entry name" value="6-PHOSPHOGLUCONOLACTONASE-RELATED"/>
    <property type="match status" value="1"/>
</dbReference>
<dbReference type="InterPro" id="IPR050282">
    <property type="entry name" value="Cycloisomerase_2"/>
</dbReference>
<name>A0A418YKG3_9GAMM</name>
<dbReference type="OrthoDB" id="9790815at2"/>
<feature type="compositionally biased region" description="Polar residues" evidence="3">
    <location>
        <begin position="148"/>
        <end position="157"/>
    </location>
</feature>
<evidence type="ECO:0000313" key="4">
    <source>
        <dbReference type="EMBL" id="RJG51468.1"/>
    </source>
</evidence>